<evidence type="ECO:0000313" key="2">
    <source>
        <dbReference type="Proteomes" id="UP000309215"/>
    </source>
</evidence>
<gene>
    <name evidence="1" type="ORF">E8A74_29505</name>
</gene>
<sequence>MTFLVRVRGRAEGVEIESKKGVTDEAASCIRLLLKNKAVGAPTADPVGVTVTFSLERPR</sequence>
<dbReference type="Proteomes" id="UP000309215">
    <property type="component" value="Unassembled WGS sequence"/>
</dbReference>
<evidence type="ECO:0000313" key="1">
    <source>
        <dbReference type="EMBL" id="TKD02005.1"/>
    </source>
</evidence>
<keyword evidence="2" id="KW-1185">Reference proteome</keyword>
<name>A0A4U1J467_9BACT</name>
<accession>A0A4U1J467</accession>
<dbReference type="EMBL" id="SSMQ01000036">
    <property type="protein sequence ID" value="TKD02005.1"/>
    <property type="molecule type" value="Genomic_DNA"/>
</dbReference>
<proteinExistence type="predicted"/>
<dbReference type="AlphaFoldDB" id="A0A4U1J467"/>
<reference evidence="1 2" key="1">
    <citation type="submission" date="2019-04" db="EMBL/GenBank/DDBJ databases">
        <authorList>
            <person name="Li Y."/>
            <person name="Wang J."/>
        </authorList>
    </citation>
    <scope>NUCLEOTIDE SEQUENCE [LARGE SCALE GENOMIC DNA]</scope>
    <source>
        <strain evidence="1 2">DSM 14668</strain>
    </source>
</reference>
<comment type="caution">
    <text evidence="1">The sequence shown here is derived from an EMBL/GenBank/DDBJ whole genome shotgun (WGS) entry which is preliminary data.</text>
</comment>
<dbReference type="OrthoDB" id="5520392at2"/>
<protein>
    <recommendedName>
        <fullName evidence="3">TonB C-terminal domain-containing protein</fullName>
    </recommendedName>
</protein>
<organism evidence="1 2">
    <name type="scientific">Polyangium fumosum</name>
    <dbReference type="NCBI Taxonomy" id="889272"/>
    <lineage>
        <taxon>Bacteria</taxon>
        <taxon>Pseudomonadati</taxon>
        <taxon>Myxococcota</taxon>
        <taxon>Polyangia</taxon>
        <taxon>Polyangiales</taxon>
        <taxon>Polyangiaceae</taxon>
        <taxon>Polyangium</taxon>
    </lineage>
</organism>
<evidence type="ECO:0008006" key="3">
    <source>
        <dbReference type="Google" id="ProtNLM"/>
    </source>
</evidence>